<sequence length="348" mass="37874">MATSGIEEARRELGWLGLQSEPPTGERLTTRLAFPGRRRDIFIAIDALSRRHILVELPEGETGELVERSIRGISVATRELRIGNDETARFIDIVCLESQGHAALDVVAIELAGALDKGATIGRPALVRNVLAKWQRFWSGANQGLLTFEAQVGLFGELWFLLNWLGPVVGEAVAVSRWRGPLGARNDFEAPGIAVEVKTNSALDNRHTIHGVEQLLEPEGGELYLFSLRVREDCSAPHHLPGLILQARDALGTHHDALSTLEAVLEAAGYMDVFSQEYSKLRLRVRAETLYHVTEGFPRIVPQSFNAGVPAGVSGLVYTLSTDAATPWVKASEPSCAGPFISAFGVLT</sequence>
<evidence type="ECO:0000313" key="2">
    <source>
        <dbReference type="Proteomes" id="UP000189627"/>
    </source>
</evidence>
<dbReference type="KEGG" id="cuh:BJN34_17375"/>
<proteinExistence type="predicted"/>
<organism evidence="1 2">
    <name type="scientific">Cupriavidus necator</name>
    <name type="common">Alcaligenes eutrophus</name>
    <name type="synonym">Ralstonia eutropha</name>
    <dbReference type="NCBI Taxonomy" id="106590"/>
    <lineage>
        <taxon>Bacteria</taxon>
        <taxon>Pseudomonadati</taxon>
        <taxon>Pseudomonadota</taxon>
        <taxon>Betaproteobacteria</taxon>
        <taxon>Burkholderiales</taxon>
        <taxon>Burkholderiaceae</taxon>
        <taxon>Cupriavidus</taxon>
    </lineage>
</organism>
<dbReference type="Pfam" id="PF14390">
    <property type="entry name" value="DUF4420"/>
    <property type="match status" value="1"/>
</dbReference>
<gene>
    <name evidence="1" type="ORF">BJN34_17375</name>
</gene>
<reference evidence="2" key="1">
    <citation type="submission" date="2017-02" db="EMBL/GenBank/DDBJ databases">
        <title>Complete genome sequence of Cupriavidus necator strain NH9, a 3-chlorobenzoate degrader.</title>
        <authorList>
            <person name="Moriuchi R."/>
            <person name="Dohra H."/>
            <person name="Ogawa N."/>
        </authorList>
    </citation>
    <scope>NUCLEOTIDE SEQUENCE [LARGE SCALE GENOMIC DNA]</scope>
    <source>
        <strain evidence="2">NH9</strain>
    </source>
</reference>
<dbReference type="InterPro" id="IPR025534">
    <property type="entry name" value="DUF4420"/>
</dbReference>
<protein>
    <submittedName>
        <fullName evidence="1">PD-(D/E)XK motif protein</fullName>
    </submittedName>
</protein>
<accession>A0A1U9USI5</accession>
<evidence type="ECO:0000313" key="1">
    <source>
        <dbReference type="EMBL" id="AQV95654.1"/>
    </source>
</evidence>
<dbReference type="EMBL" id="CP017757">
    <property type="protein sequence ID" value="AQV95654.1"/>
    <property type="molecule type" value="Genomic_DNA"/>
</dbReference>
<dbReference type="AlphaFoldDB" id="A0A1U9USI5"/>
<name>A0A1U9USI5_CUPNE</name>
<dbReference type="RefSeq" id="WP_164704875.1">
    <property type="nucleotide sequence ID" value="NZ_CP017757.2"/>
</dbReference>
<dbReference type="Proteomes" id="UP000189627">
    <property type="component" value="Chromosome 1"/>
</dbReference>